<dbReference type="EMBL" id="MCGT01000004">
    <property type="protein sequence ID" value="ORX60452.1"/>
    <property type="molecule type" value="Genomic_DNA"/>
</dbReference>
<sequence>MASRSNPSSSTSDSESHTRVYEQTELVAEHLGFLPIDFLDDFYNVTNIALYKSLSLLRDYLDEHTNNKQKASLEKAFPRLEKHMEKAIDKQFSLFTQYFLDHIIHLPENKAITLEHYKGLDLTISDSHLELLDQELELARNQVLSQKAFQHKLLQEKDRLEQLLNEIQLHKDALQLDDIEKESDIQLNPDTLQQAMENTEKVEETVRSLESQLPLRLRDHKDDRYAYLSEVVQRQYLKNKKS</sequence>
<keyword evidence="5" id="KW-0498">Mitosis</keyword>
<keyword evidence="12" id="KW-1185">Reference proteome</keyword>
<comment type="subcellular location">
    <subcellularLocation>
        <location evidence="1">Chromosome</location>
        <location evidence="1">Centromere</location>
        <location evidence="1">Kinetochore</location>
    </subcellularLocation>
</comment>
<feature type="coiled-coil region" evidence="10">
    <location>
        <begin position="146"/>
        <end position="212"/>
    </location>
</feature>
<proteinExistence type="inferred from homology"/>
<evidence type="ECO:0000256" key="5">
    <source>
        <dbReference type="ARBA" id="ARBA00022776"/>
    </source>
</evidence>
<organism evidence="11 12">
    <name type="scientific">Hesseltinella vesiculosa</name>
    <dbReference type="NCBI Taxonomy" id="101127"/>
    <lineage>
        <taxon>Eukaryota</taxon>
        <taxon>Fungi</taxon>
        <taxon>Fungi incertae sedis</taxon>
        <taxon>Mucoromycota</taxon>
        <taxon>Mucoromycotina</taxon>
        <taxon>Mucoromycetes</taxon>
        <taxon>Mucorales</taxon>
        <taxon>Cunninghamellaceae</taxon>
        <taxon>Hesseltinella</taxon>
    </lineage>
</organism>
<comment type="similarity">
    <text evidence="2">Belongs to the mis12 family.</text>
</comment>
<dbReference type="Proteomes" id="UP000242146">
    <property type="component" value="Unassembled WGS sequence"/>
</dbReference>
<dbReference type="GO" id="GO:0051382">
    <property type="term" value="P:kinetochore assembly"/>
    <property type="evidence" value="ECO:0007669"/>
    <property type="project" value="TreeGrafter"/>
</dbReference>
<name>A0A1X2GSK1_9FUNG</name>
<dbReference type="Pfam" id="PF05859">
    <property type="entry name" value="Mis12"/>
    <property type="match status" value="1"/>
</dbReference>
<dbReference type="PANTHER" id="PTHR14527:SF2">
    <property type="entry name" value="PROTEIN MIS12 HOMOLOG"/>
    <property type="match status" value="1"/>
</dbReference>
<evidence type="ECO:0000256" key="7">
    <source>
        <dbReference type="ARBA" id="ARBA00023054"/>
    </source>
</evidence>
<evidence type="ECO:0000256" key="6">
    <source>
        <dbReference type="ARBA" id="ARBA00022838"/>
    </source>
</evidence>
<evidence type="ECO:0000256" key="8">
    <source>
        <dbReference type="ARBA" id="ARBA00023306"/>
    </source>
</evidence>
<accession>A0A1X2GSK1</accession>
<evidence type="ECO:0000256" key="1">
    <source>
        <dbReference type="ARBA" id="ARBA00004629"/>
    </source>
</evidence>
<keyword evidence="9" id="KW-0137">Centromere</keyword>
<keyword evidence="8" id="KW-0131">Cell cycle</keyword>
<dbReference type="PANTHER" id="PTHR14527">
    <property type="entry name" value="PROTEIN MIS12 HOMOLOG"/>
    <property type="match status" value="1"/>
</dbReference>
<evidence type="ECO:0000256" key="2">
    <source>
        <dbReference type="ARBA" id="ARBA00008643"/>
    </source>
</evidence>
<keyword evidence="6" id="KW-0995">Kinetochore</keyword>
<evidence type="ECO:0000256" key="4">
    <source>
        <dbReference type="ARBA" id="ARBA00022618"/>
    </source>
</evidence>
<keyword evidence="4" id="KW-0132">Cell division</keyword>
<evidence type="ECO:0000256" key="3">
    <source>
        <dbReference type="ARBA" id="ARBA00022454"/>
    </source>
</evidence>
<dbReference type="STRING" id="101127.A0A1X2GSK1"/>
<evidence type="ECO:0000256" key="9">
    <source>
        <dbReference type="ARBA" id="ARBA00023328"/>
    </source>
</evidence>
<dbReference type="GO" id="GO:0000070">
    <property type="term" value="P:mitotic sister chromatid segregation"/>
    <property type="evidence" value="ECO:0007669"/>
    <property type="project" value="TreeGrafter"/>
</dbReference>
<dbReference type="GO" id="GO:0000444">
    <property type="term" value="C:MIS12/MIND type complex"/>
    <property type="evidence" value="ECO:0007669"/>
    <property type="project" value="TreeGrafter"/>
</dbReference>
<dbReference type="AlphaFoldDB" id="A0A1X2GSK1"/>
<dbReference type="OrthoDB" id="1884855at2759"/>
<reference evidence="11 12" key="1">
    <citation type="submission" date="2016-07" db="EMBL/GenBank/DDBJ databases">
        <title>Pervasive Adenine N6-methylation of Active Genes in Fungi.</title>
        <authorList>
            <consortium name="DOE Joint Genome Institute"/>
            <person name="Mondo S.J."/>
            <person name="Dannebaum R.O."/>
            <person name="Kuo R.C."/>
            <person name="Labutti K."/>
            <person name="Haridas S."/>
            <person name="Kuo A."/>
            <person name="Salamov A."/>
            <person name="Ahrendt S.R."/>
            <person name="Lipzen A."/>
            <person name="Sullivan W."/>
            <person name="Andreopoulos W.B."/>
            <person name="Clum A."/>
            <person name="Lindquist E."/>
            <person name="Daum C."/>
            <person name="Ramamoorthy G.K."/>
            <person name="Gryganskyi A."/>
            <person name="Culley D."/>
            <person name="Magnuson J.K."/>
            <person name="James T.Y."/>
            <person name="O'Malley M.A."/>
            <person name="Stajich J.E."/>
            <person name="Spatafora J.W."/>
            <person name="Visel A."/>
            <person name="Grigoriev I.V."/>
        </authorList>
    </citation>
    <scope>NUCLEOTIDE SEQUENCE [LARGE SCALE GENOMIC DNA]</scope>
    <source>
        <strain evidence="11 12">NRRL 3301</strain>
    </source>
</reference>
<comment type="caution">
    <text evidence="11">The sequence shown here is derived from an EMBL/GenBank/DDBJ whole genome shotgun (WGS) entry which is preliminary data.</text>
</comment>
<protein>
    <recommendedName>
        <fullName evidence="13">Mis12-domain-containing protein</fullName>
    </recommendedName>
</protein>
<dbReference type="GO" id="GO:0005634">
    <property type="term" value="C:nucleus"/>
    <property type="evidence" value="ECO:0007669"/>
    <property type="project" value="InterPro"/>
</dbReference>
<evidence type="ECO:0000256" key="10">
    <source>
        <dbReference type="SAM" id="Coils"/>
    </source>
</evidence>
<evidence type="ECO:0008006" key="13">
    <source>
        <dbReference type="Google" id="ProtNLM"/>
    </source>
</evidence>
<evidence type="ECO:0000313" key="11">
    <source>
        <dbReference type="EMBL" id="ORX60452.1"/>
    </source>
</evidence>
<keyword evidence="7 10" id="KW-0175">Coiled coil</keyword>
<keyword evidence="3" id="KW-0158">Chromosome</keyword>
<evidence type="ECO:0000313" key="12">
    <source>
        <dbReference type="Proteomes" id="UP000242146"/>
    </source>
</evidence>
<dbReference type="GO" id="GO:0051301">
    <property type="term" value="P:cell division"/>
    <property type="evidence" value="ECO:0007669"/>
    <property type="project" value="UniProtKB-KW"/>
</dbReference>
<dbReference type="InterPro" id="IPR008685">
    <property type="entry name" value="Centromere_Mis12"/>
</dbReference>
<gene>
    <name evidence="11" type="ORF">DM01DRAFT_1332609</name>
</gene>